<dbReference type="WBParaSite" id="TREG1_100810.1">
    <property type="protein sequence ID" value="TREG1_100810.1"/>
    <property type="gene ID" value="TREG1_100810"/>
</dbReference>
<feature type="binding site" evidence="23">
    <location>
        <begin position="156"/>
        <end position="160"/>
    </location>
    <ligand>
        <name>substrate</name>
    </ligand>
</feature>
<dbReference type="InterPro" id="IPR029044">
    <property type="entry name" value="Nucleotide-diphossugar_trans"/>
</dbReference>
<dbReference type="EC" id="2.4.1.143" evidence="5"/>
<feature type="disulfide bond" evidence="25">
    <location>
        <begin position="365"/>
        <end position="388"/>
    </location>
</feature>
<feature type="disulfide bond" evidence="25">
    <location>
        <begin position="229"/>
        <end position="243"/>
    </location>
</feature>
<dbReference type="Proteomes" id="UP000050795">
    <property type="component" value="Unassembled WGS sequence"/>
</dbReference>
<dbReference type="Gene3D" id="3.90.550.10">
    <property type="entry name" value="Spore Coat Polysaccharide Biosynthesis Protein SpsA, Chain A"/>
    <property type="match status" value="1"/>
</dbReference>
<feature type="binding site" evidence="23">
    <location>
        <position position="187"/>
    </location>
    <ligand>
        <name>substrate</name>
    </ligand>
</feature>
<dbReference type="Pfam" id="PF05060">
    <property type="entry name" value="MGAT2"/>
    <property type="match status" value="1"/>
</dbReference>
<keyword evidence="17 24" id="KW-0464">Manganese</keyword>
<evidence type="ECO:0000256" key="15">
    <source>
        <dbReference type="ARBA" id="ARBA00023157"/>
    </source>
</evidence>
<keyword evidence="10 24" id="KW-0479">Metal-binding</keyword>
<evidence type="ECO:0000313" key="28">
    <source>
        <dbReference type="WBParaSite" id="TREG1_100810.1"/>
    </source>
</evidence>
<protein>
    <recommendedName>
        <fullName evidence="6">Alpha-1,6-mannosyl-glycoprotein 2-beta-N-acetylglucosaminyltransferase</fullName>
        <ecNumber evidence="5">2.4.1.143</ecNumber>
    </recommendedName>
    <alternativeName>
        <fullName evidence="21">Beta-1,2-N-acetylglucosaminyltransferase II</fullName>
    </alternativeName>
    <alternativeName>
        <fullName evidence="20">GlcNAc-T II</fullName>
    </alternativeName>
    <alternativeName>
        <fullName evidence="19">Mannoside acetylglucosaminyltransferase 2</fullName>
    </alternativeName>
    <alternativeName>
        <fullName evidence="18">N-glycosyl-oligosaccharide-glycoprotein N-acetylglucosaminyltransferase II</fullName>
    </alternativeName>
</protein>
<evidence type="ECO:0000256" key="5">
    <source>
        <dbReference type="ARBA" id="ARBA00012613"/>
    </source>
</evidence>
<dbReference type="PANTHER" id="PTHR12871:SF0">
    <property type="entry name" value="ALPHA-1,6-MANNOSYL-GLYCOPROTEIN 2-BETA-N-ACETYLGLUCOSAMINYLTRANSFERASE"/>
    <property type="match status" value="1"/>
</dbReference>
<keyword evidence="15 25" id="KW-1015">Disulfide bond</keyword>
<dbReference type="GO" id="GO:0009312">
    <property type="term" value="P:oligosaccharide biosynthetic process"/>
    <property type="evidence" value="ECO:0007669"/>
    <property type="project" value="InterPro"/>
</dbReference>
<evidence type="ECO:0000256" key="3">
    <source>
        <dbReference type="ARBA" id="ARBA00004922"/>
    </source>
</evidence>
<sequence>MMRIHFKNVGAPIILQVASFMYRRIRLSSLWIILTFLLSILFISSLWDSTISPLHNNSNVLWLWKEADFSSLNSLWSQPILSQHLINKTFVLNKSLGISNTPSHLQSITSISNLRQYISSLNSDQFVQNEDIYGHLPTKDNFNHIKSAPEHVILIQVHNRTLELTLLIESLRRVKGIEKALVIFSHDFYSDEMNNLIASIRFTRTVQIFYPHSTQIFPNSFPGTDPRDCESRLSPDKAKIIGCLNADWPDTYKHYRESRFTQIKNHWLWKIQFILEHFYPTKYYNGYFILLEEDHFVLEDILHVTSLISTKFQNPVNTDEIIALGSYDKDQTYTSGKAEITYWLAPKHNMGIAISRSVWEKIKSCEKIFCTYDDYNWDWTLQYVGQHCFPNKLKVLTLPGSTRVFHLGECRGLHHENKVCSSELLATNILQKFSGSLLTKLYPTSLYLTRSVSRVIPTQRANGGWSDLRDRNLCYSLLSAKWNDFLKQWAPTLTNYSPIY</sequence>
<keyword evidence="14 26" id="KW-0472">Membrane</keyword>
<evidence type="ECO:0000256" key="7">
    <source>
        <dbReference type="ARBA" id="ARBA00022676"/>
    </source>
</evidence>
<evidence type="ECO:0000256" key="19">
    <source>
        <dbReference type="ARBA" id="ARBA00031203"/>
    </source>
</evidence>
<organism evidence="27 28">
    <name type="scientific">Trichobilharzia regenti</name>
    <name type="common">Nasal bird schistosome</name>
    <dbReference type="NCBI Taxonomy" id="157069"/>
    <lineage>
        <taxon>Eukaryota</taxon>
        <taxon>Metazoa</taxon>
        <taxon>Spiralia</taxon>
        <taxon>Lophotrochozoa</taxon>
        <taxon>Platyhelminthes</taxon>
        <taxon>Trematoda</taxon>
        <taxon>Digenea</taxon>
        <taxon>Strigeidida</taxon>
        <taxon>Schistosomatoidea</taxon>
        <taxon>Schistosomatidae</taxon>
        <taxon>Trichobilharzia</taxon>
    </lineage>
</organism>
<feature type="binding site" evidence="24">
    <location>
        <position position="406"/>
    </location>
    <ligand>
        <name>Mn(2+)</name>
        <dbReference type="ChEBI" id="CHEBI:29035"/>
    </ligand>
</feature>
<evidence type="ECO:0000256" key="24">
    <source>
        <dbReference type="PIRSR" id="PIRSR607754-2"/>
    </source>
</evidence>
<evidence type="ECO:0000256" key="12">
    <source>
        <dbReference type="ARBA" id="ARBA00022989"/>
    </source>
</evidence>
<evidence type="ECO:0000256" key="22">
    <source>
        <dbReference type="ARBA" id="ARBA00093257"/>
    </source>
</evidence>
<evidence type="ECO:0000256" key="14">
    <source>
        <dbReference type="ARBA" id="ARBA00023136"/>
    </source>
</evidence>
<keyword evidence="8" id="KW-0808">Transferase</keyword>
<feature type="transmembrane region" description="Helical" evidence="26">
    <location>
        <begin position="29"/>
        <end position="47"/>
    </location>
</feature>
<keyword evidence="7" id="KW-0328">Glycosyltransferase</keyword>
<evidence type="ECO:0000256" key="6">
    <source>
        <dbReference type="ARBA" id="ARBA00014817"/>
    </source>
</evidence>
<comment type="subcellular location">
    <subcellularLocation>
        <location evidence="2">Golgi apparatus membrane</location>
        <topology evidence="2">Single-pass type II membrane protein</topology>
    </subcellularLocation>
</comment>
<dbReference type="GO" id="GO:0005795">
    <property type="term" value="C:Golgi stack"/>
    <property type="evidence" value="ECO:0007669"/>
    <property type="project" value="InterPro"/>
</dbReference>
<evidence type="ECO:0000256" key="18">
    <source>
        <dbReference type="ARBA" id="ARBA00029663"/>
    </source>
</evidence>
<keyword evidence="9 26" id="KW-0812">Transmembrane</keyword>
<evidence type="ECO:0000256" key="26">
    <source>
        <dbReference type="SAM" id="Phobius"/>
    </source>
</evidence>
<reference evidence="28" key="2">
    <citation type="submission" date="2023-11" db="UniProtKB">
        <authorList>
            <consortium name="WormBaseParasite"/>
        </authorList>
    </citation>
    <scope>IDENTIFICATION</scope>
</reference>
<evidence type="ECO:0000256" key="16">
    <source>
        <dbReference type="ARBA" id="ARBA00023180"/>
    </source>
</evidence>
<keyword evidence="13" id="KW-0333">Golgi apparatus</keyword>
<feature type="binding site" evidence="23">
    <location>
        <begin position="262"/>
        <end position="266"/>
    </location>
    <ligand>
        <name>substrate</name>
    </ligand>
</feature>
<name>A0AA85IQ30_TRIRE</name>
<evidence type="ECO:0000256" key="11">
    <source>
        <dbReference type="ARBA" id="ARBA00022968"/>
    </source>
</evidence>
<keyword evidence="12 26" id="KW-1133">Transmembrane helix</keyword>
<keyword evidence="16" id="KW-0325">Glycoprotein</keyword>
<reference evidence="27" key="1">
    <citation type="submission" date="2022-06" db="EMBL/GenBank/DDBJ databases">
        <authorList>
            <person name="Berger JAMES D."/>
            <person name="Berger JAMES D."/>
        </authorList>
    </citation>
    <scope>NUCLEOTIDE SEQUENCE [LARGE SCALE GENOMIC DNA]</scope>
</reference>
<evidence type="ECO:0000256" key="1">
    <source>
        <dbReference type="ARBA" id="ARBA00001936"/>
    </source>
</evidence>
<keyword evidence="27" id="KW-1185">Reference proteome</keyword>
<comment type="catalytic activity">
    <reaction evidence="22">
        <text>an N(4)-{beta-D-GlcNAc-(1-&gt;2)-alpha-D-Man-(1-&gt;3)-[alpha-D-Man-(1-&gt;6)]-beta-D-Man-(1-&gt;4)-beta-D-GlcNAc-(1-&gt;4)-beta-D-GlcNAc}-L-asparaginyl-[protein] + UDP-N-acetyl-alpha-D-glucosamine = N(4)-{beta-D-GlcNAc-(1-&gt;2)-alpha-D-Man-(1-&gt;3)-[beta-D-GlcNAc-(1-&gt;2)-alpha-D-Man-(1-&gt;6)]-beta-D-Man-(1-&gt;4)-beta-D-GlcNAc-(1-&gt;4)-beta-D-GlcNAc}-L-asparaginyl-[protein] + UDP + H(+)</text>
        <dbReference type="Rhea" id="RHEA:12941"/>
        <dbReference type="Rhea" id="RHEA-COMP:13526"/>
        <dbReference type="Rhea" id="RHEA-COMP:14369"/>
        <dbReference type="ChEBI" id="CHEBI:15378"/>
        <dbReference type="ChEBI" id="CHEBI:57705"/>
        <dbReference type="ChEBI" id="CHEBI:58223"/>
        <dbReference type="ChEBI" id="CHEBI:60615"/>
        <dbReference type="ChEBI" id="CHEBI:60651"/>
        <dbReference type="EC" id="2.4.1.143"/>
    </reaction>
</comment>
<evidence type="ECO:0000256" key="4">
    <source>
        <dbReference type="ARBA" id="ARBA00011011"/>
    </source>
</evidence>
<evidence type="ECO:0000313" key="27">
    <source>
        <dbReference type="Proteomes" id="UP000050795"/>
    </source>
</evidence>
<evidence type="ECO:0000256" key="13">
    <source>
        <dbReference type="ARBA" id="ARBA00023034"/>
    </source>
</evidence>
<dbReference type="AlphaFoldDB" id="A0AA85IQ30"/>
<evidence type="ECO:0000256" key="8">
    <source>
        <dbReference type="ARBA" id="ARBA00022679"/>
    </source>
</evidence>
<feature type="disulfide bond" evidence="25">
    <location>
        <begin position="370"/>
        <end position="474"/>
    </location>
</feature>
<dbReference type="SUPFAM" id="SSF53448">
    <property type="entry name" value="Nucleotide-diphospho-sugar transferases"/>
    <property type="match status" value="1"/>
</dbReference>
<evidence type="ECO:0000256" key="20">
    <source>
        <dbReference type="ARBA" id="ARBA00032552"/>
    </source>
</evidence>
<evidence type="ECO:0000256" key="17">
    <source>
        <dbReference type="ARBA" id="ARBA00023211"/>
    </source>
</evidence>
<proteinExistence type="inferred from homology"/>
<feature type="disulfide bond" evidence="25">
    <location>
        <begin position="410"/>
        <end position="420"/>
    </location>
</feature>
<evidence type="ECO:0000256" key="23">
    <source>
        <dbReference type="PIRSR" id="PIRSR607754-1"/>
    </source>
</evidence>
<evidence type="ECO:0000256" key="10">
    <source>
        <dbReference type="ARBA" id="ARBA00022723"/>
    </source>
</evidence>
<dbReference type="InterPro" id="IPR007754">
    <property type="entry name" value="GlcNAc_II"/>
</dbReference>
<comment type="pathway">
    <text evidence="3">Protein modification; protein glycosylation.</text>
</comment>
<feature type="binding site" evidence="24">
    <location>
        <position position="294"/>
    </location>
    <ligand>
        <name>Mn(2+)</name>
        <dbReference type="ChEBI" id="CHEBI:29035"/>
    </ligand>
</feature>
<dbReference type="GO" id="GO:0046872">
    <property type="term" value="F:metal ion binding"/>
    <property type="evidence" value="ECO:0007669"/>
    <property type="project" value="UniProtKB-KW"/>
</dbReference>
<evidence type="ECO:0000256" key="21">
    <source>
        <dbReference type="ARBA" id="ARBA00032915"/>
    </source>
</evidence>
<dbReference type="GO" id="GO:0000139">
    <property type="term" value="C:Golgi membrane"/>
    <property type="evidence" value="ECO:0007669"/>
    <property type="project" value="UniProtKB-SubCell"/>
</dbReference>
<dbReference type="PANTHER" id="PTHR12871">
    <property type="entry name" value="BETA-1,2-N-ACETYLGLUCOSAMINYLTRANSFERASE II"/>
    <property type="match status" value="1"/>
</dbReference>
<evidence type="ECO:0000256" key="2">
    <source>
        <dbReference type="ARBA" id="ARBA00004323"/>
    </source>
</evidence>
<dbReference type="GO" id="GO:0008455">
    <property type="term" value="F:alpha-1,6-mannosylglycoprotein 2-beta-N-acetylglucosaminyltransferase activity"/>
    <property type="evidence" value="ECO:0007669"/>
    <property type="project" value="UniProtKB-EC"/>
</dbReference>
<dbReference type="GO" id="GO:0006487">
    <property type="term" value="P:protein N-linked glycosylation"/>
    <property type="evidence" value="ECO:0007669"/>
    <property type="project" value="TreeGrafter"/>
</dbReference>
<evidence type="ECO:0000256" key="25">
    <source>
        <dbReference type="PIRSR" id="PIRSR607754-3"/>
    </source>
</evidence>
<accession>A0AA85IQ30</accession>
<comment type="similarity">
    <text evidence="4">Belongs to the glycosyltransferase 16 (GT16) protein family.</text>
</comment>
<comment type="cofactor">
    <cofactor evidence="1 24">
        <name>Mn(2+)</name>
        <dbReference type="ChEBI" id="CHEBI:29035"/>
    </cofactor>
</comment>
<evidence type="ECO:0000256" key="9">
    <source>
        <dbReference type="ARBA" id="ARBA00022692"/>
    </source>
</evidence>
<keyword evidence="11" id="KW-0735">Signal-anchor</keyword>